<protein>
    <recommendedName>
        <fullName evidence="5">Serine-rich protein</fullName>
    </recommendedName>
</protein>
<proteinExistence type="predicted"/>
<feature type="compositionally biased region" description="Polar residues" evidence="1">
    <location>
        <begin position="170"/>
        <end position="200"/>
    </location>
</feature>
<feature type="compositionally biased region" description="Polar residues" evidence="1">
    <location>
        <begin position="129"/>
        <end position="140"/>
    </location>
</feature>
<feature type="compositionally biased region" description="Polar residues" evidence="1">
    <location>
        <begin position="387"/>
        <end position="401"/>
    </location>
</feature>
<feature type="region of interest" description="Disordered" evidence="1">
    <location>
        <begin position="379"/>
        <end position="409"/>
    </location>
</feature>
<feature type="region of interest" description="Disordered" evidence="1">
    <location>
        <begin position="1"/>
        <end position="117"/>
    </location>
</feature>
<evidence type="ECO:0008006" key="5">
    <source>
        <dbReference type="Google" id="ProtNLM"/>
    </source>
</evidence>
<reference evidence="4" key="3">
    <citation type="journal article" date="2010" name="Genome Res.">
        <title>Population genomic sequencing of Coccidioides fungi reveals recent hybridization and transposon control.</title>
        <authorList>
            <person name="Neafsey D.E."/>
            <person name="Barker B.M."/>
            <person name="Sharpton T.J."/>
            <person name="Stajich J.E."/>
            <person name="Park D.J."/>
            <person name="Whiston E."/>
            <person name="Hung C.-Y."/>
            <person name="McMahan C."/>
            <person name="White J."/>
            <person name="Sykes S."/>
            <person name="Heiman D."/>
            <person name="Young S."/>
            <person name="Zeng Q."/>
            <person name="Abouelleil A."/>
            <person name="Aftuck L."/>
            <person name="Bessette D."/>
            <person name="Brown A."/>
            <person name="FitzGerald M."/>
            <person name="Lui A."/>
            <person name="Macdonald J.P."/>
            <person name="Priest M."/>
            <person name="Orbach M.J."/>
            <person name="Galgiani J.N."/>
            <person name="Kirkland T.N."/>
            <person name="Cole G.T."/>
            <person name="Birren B.W."/>
            <person name="Henn M.R."/>
            <person name="Taylor J.W."/>
            <person name="Rounsley S.D."/>
        </authorList>
    </citation>
    <scope>NUCLEOTIDE SEQUENCE [LARGE SCALE GENOMIC DNA]</scope>
    <source>
        <strain evidence="4">RMSCC 3488</strain>
    </source>
</reference>
<dbReference type="EMBL" id="DS268109">
    <property type="protein sequence ID" value="KMM63845.1"/>
    <property type="molecule type" value="Genomic_DNA"/>
</dbReference>
<evidence type="ECO:0000256" key="1">
    <source>
        <dbReference type="SAM" id="MobiDB-lite"/>
    </source>
</evidence>
<feature type="compositionally biased region" description="Low complexity" evidence="1">
    <location>
        <begin position="345"/>
        <end position="356"/>
    </location>
</feature>
<reference evidence="4" key="2">
    <citation type="journal article" date="2009" name="Genome Res.">
        <title>Comparative genomic analyses of the human fungal pathogens Coccidioides and their relatives.</title>
        <authorList>
            <person name="Sharpton T.J."/>
            <person name="Stajich J.E."/>
            <person name="Rounsley S.D."/>
            <person name="Gardner M.J."/>
            <person name="Wortman J.R."/>
            <person name="Jordar V.S."/>
            <person name="Maiti R."/>
            <person name="Kodira C.D."/>
            <person name="Neafsey D.E."/>
            <person name="Zeng Q."/>
            <person name="Hung C.-Y."/>
            <person name="McMahan C."/>
            <person name="Muszewska A."/>
            <person name="Grynberg M."/>
            <person name="Mandel M.A."/>
            <person name="Kellner E.M."/>
            <person name="Barker B.M."/>
            <person name="Galgiani J.N."/>
            <person name="Orbach M.J."/>
            <person name="Kirkland T.N."/>
            <person name="Cole G.T."/>
            <person name="Henn M.R."/>
            <person name="Birren B.W."/>
            <person name="Taylor J.W."/>
        </authorList>
    </citation>
    <scope>NUCLEOTIDE SEQUENCE [LARGE SCALE GENOMIC DNA]</scope>
    <source>
        <strain evidence="4">RMSCC 3488</strain>
    </source>
</reference>
<evidence type="ECO:0000313" key="3">
    <source>
        <dbReference type="EMBL" id="KMM63845.1"/>
    </source>
</evidence>
<gene>
    <name evidence="3" type="ORF">CPAG_00199</name>
</gene>
<sequence>MSLSIPPLSPSSKRRRALHERTPSQSNERPPASTLRLVMDKSSEDEADIYSTDPYPTKPEHILLPTPSDNQYGGPLTSNPVSASFHNDSTDTSPSSAEYASRNFPEDHGGSVSELSTLVQEGNLSSFIWGESQNSSNTSIPHLATPVIDEAVEASDEKSESSDRTRLPPLNTTIKTVPQDDSTPEQSDSGLTSSSSPNVVRLGLTSSPNVIPLESSSPNFMPLVTSSPYYVKESASDSSLYSANTFGTARRYVRPQQQNSGFLERDSNQSLSFSSDPPSAILRTHRSTSSFALSRGGSTHTRTASASTRSGQSPSDIQTIIDSGLPVKYPTIQSPPSAGSLAEGSSSRLPSQSSQLTRYQPGRNRLLSIVPSEWSAERALSSASASPQVDQTDSSTESSGDNAIRGRPSDFSIRLVAQSESDEGADTLSQLQPCLLRTKRSGSLSNRSMVSRFDSFRLMSRPGSSASSILNTIPTWAKVYYRSGGAGLQLSALSLVEGSRPSTAASARPAAHLGPLEISRTRSRPRKNTDTRLALPTADTRDPRTHWAGGFQQSERNVPKTPSQEDLPANWSPHLFPDHRTGSVRRSLWNPPSLDESAEGIIGWRNVQIYLFCLGFLVPLTWFVAAFLPLPPKVFPLNEEFTTDQPDVERTFSNRVKHIDQIRYENARWWRRLNCFMTPVGLIIIATIATLSVLGTKNII</sequence>
<keyword evidence="2" id="KW-1133">Transmembrane helix</keyword>
<feature type="compositionally biased region" description="Polar residues" evidence="1">
    <location>
        <begin position="67"/>
        <end position="98"/>
    </location>
</feature>
<feature type="compositionally biased region" description="Basic and acidic residues" evidence="1">
    <location>
        <begin position="155"/>
        <end position="166"/>
    </location>
</feature>
<organism evidence="3 4">
    <name type="scientific">Coccidioides posadasii RMSCC 3488</name>
    <dbReference type="NCBI Taxonomy" id="454284"/>
    <lineage>
        <taxon>Eukaryota</taxon>
        <taxon>Fungi</taxon>
        <taxon>Dikarya</taxon>
        <taxon>Ascomycota</taxon>
        <taxon>Pezizomycotina</taxon>
        <taxon>Eurotiomycetes</taxon>
        <taxon>Eurotiomycetidae</taxon>
        <taxon>Onygenales</taxon>
        <taxon>Onygenaceae</taxon>
        <taxon>Coccidioides</taxon>
    </lineage>
</organism>
<feature type="transmembrane region" description="Helical" evidence="2">
    <location>
        <begin position="609"/>
        <end position="630"/>
    </location>
</feature>
<evidence type="ECO:0000256" key="2">
    <source>
        <dbReference type="SAM" id="Phobius"/>
    </source>
</evidence>
<feature type="region of interest" description="Disordered" evidence="1">
    <location>
        <begin position="288"/>
        <end position="362"/>
    </location>
</feature>
<feature type="compositionally biased region" description="Low complexity" evidence="1">
    <location>
        <begin position="298"/>
        <end position="310"/>
    </location>
</feature>
<keyword evidence="2" id="KW-0812">Transmembrane</keyword>
<dbReference type="VEuPathDB" id="FungiDB:CPAG_00199"/>
<feature type="transmembrane region" description="Helical" evidence="2">
    <location>
        <begin position="673"/>
        <end position="694"/>
    </location>
</feature>
<feature type="compositionally biased region" description="Polar residues" evidence="1">
    <location>
        <begin position="311"/>
        <end position="321"/>
    </location>
</feature>
<reference evidence="3 4" key="1">
    <citation type="submission" date="2007-06" db="EMBL/GenBank/DDBJ databases">
        <title>The Genome Sequence of Coccidioides posadasii RMSCC_3488.</title>
        <authorList>
            <consortium name="Coccidioides Genome Resources Consortium"/>
            <consortium name="The Broad Institute Genome Sequencing Platform"/>
            <person name="Henn M.R."/>
            <person name="Sykes S."/>
            <person name="Young S."/>
            <person name="Jaffe D."/>
            <person name="Berlin A."/>
            <person name="Alvarez P."/>
            <person name="Butler J."/>
            <person name="Gnerre S."/>
            <person name="Grabherr M."/>
            <person name="Mauceli E."/>
            <person name="Brockman W."/>
            <person name="Kodira C."/>
            <person name="Alvarado L."/>
            <person name="Zeng Q."/>
            <person name="Crawford M."/>
            <person name="Antoine C."/>
            <person name="Devon K."/>
            <person name="Galgiani J."/>
            <person name="Orsborn K."/>
            <person name="Lewis M.L."/>
            <person name="Nusbaum C."/>
            <person name="Galagan J."/>
            <person name="Birren B."/>
        </authorList>
    </citation>
    <scope>NUCLEOTIDE SEQUENCE [LARGE SCALE GENOMIC DNA]</scope>
    <source>
        <strain evidence="3 4">RMSCC 3488</strain>
    </source>
</reference>
<dbReference type="AlphaFoldDB" id="A0A0J6F3J5"/>
<accession>A0A0J6F3J5</accession>
<evidence type="ECO:0000313" key="4">
    <source>
        <dbReference type="Proteomes" id="UP000054567"/>
    </source>
</evidence>
<feature type="region of interest" description="Disordered" evidence="1">
    <location>
        <begin position="504"/>
        <end position="572"/>
    </location>
</feature>
<feature type="compositionally biased region" description="Polar residues" evidence="1">
    <location>
        <begin position="551"/>
        <end position="564"/>
    </location>
</feature>
<feature type="region of interest" description="Disordered" evidence="1">
    <location>
        <begin position="129"/>
        <end position="200"/>
    </location>
</feature>
<name>A0A0J6F3J5_COCPO</name>
<dbReference type="Proteomes" id="UP000054567">
    <property type="component" value="Unassembled WGS sequence"/>
</dbReference>
<dbReference type="OrthoDB" id="4153178at2759"/>
<keyword evidence="2" id="KW-0472">Membrane</keyword>